<dbReference type="OrthoDB" id="2281372at2759"/>
<dbReference type="InterPro" id="IPR018392">
    <property type="entry name" value="LysM"/>
</dbReference>
<feature type="signal peptide" evidence="3">
    <location>
        <begin position="1"/>
        <end position="18"/>
    </location>
</feature>
<sequence>MKFVQVAALGALSTAVSGAVLRPRQFELPGLELKPLAKDTIAGCKTQTPANEIDTCDTISAFWRLKTAQFVTYNPSVGLDCSKLNIGQAYCVEVDPANEPKEYVKPVAPKGKPAPGPTHGGVPNCSQWQKIFEGETTDKKKTCADYAKLWEADLTKLNKGLDAECKDIKVGDYLCVQVPTTTRDVVV</sequence>
<dbReference type="EMBL" id="MU007009">
    <property type="protein sequence ID" value="KAF2437086.1"/>
    <property type="molecule type" value="Genomic_DNA"/>
</dbReference>
<keyword evidence="6" id="KW-1185">Reference proteome</keyword>
<keyword evidence="3" id="KW-0732">Signal</keyword>
<dbReference type="InterPro" id="IPR036779">
    <property type="entry name" value="LysM_dom_sf"/>
</dbReference>
<feature type="chain" id="PRO_5040490306" description="LysM domain-containing protein" evidence="3">
    <location>
        <begin position="19"/>
        <end position="187"/>
    </location>
</feature>
<dbReference type="PANTHER" id="PTHR34997">
    <property type="entry name" value="AM15"/>
    <property type="match status" value="1"/>
</dbReference>
<feature type="domain" description="LysM" evidence="4">
    <location>
        <begin position="46"/>
        <end position="92"/>
    </location>
</feature>
<comment type="caution">
    <text evidence="5">The sequence shown here is derived from an EMBL/GenBank/DDBJ whole genome shotgun (WGS) entry which is preliminary data.</text>
</comment>
<evidence type="ECO:0000313" key="5">
    <source>
        <dbReference type="EMBL" id="KAF2437086.1"/>
    </source>
</evidence>
<dbReference type="Proteomes" id="UP000800235">
    <property type="component" value="Unassembled WGS sequence"/>
</dbReference>
<dbReference type="PROSITE" id="PS51782">
    <property type="entry name" value="LYSM"/>
    <property type="match status" value="1"/>
</dbReference>
<proteinExistence type="predicted"/>
<evidence type="ECO:0000256" key="2">
    <source>
        <dbReference type="ARBA" id="ARBA00023026"/>
    </source>
</evidence>
<keyword evidence="1" id="KW-0147">Chitin-binding</keyword>
<dbReference type="InterPro" id="IPR052210">
    <property type="entry name" value="LysM1-like"/>
</dbReference>
<keyword evidence="2" id="KW-0843">Virulence</keyword>
<evidence type="ECO:0000313" key="6">
    <source>
        <dbReference type="Proteomes" id="UP000800235"/>
    </source>
</evidence>
<evidence type="ECO:0000256" key="1">
    <source>
        <dbReference type="ARBA" id="ARBA00022669"/>
    </source>
</evidence>
<dbReference type="GO" id="GO:0008061">
    <property type="term" value="F:chitin binding"/>
    <property type="evidence" value="ECO:0007669"/>
    <property type="project" value="UniProtKB-KW"/>
</dbReference>
<reference evidence="5" key="1">
    <citation type="journal article" date="2020" name="Stud. Mycol.">
        <title>101 Dothideomycetes genomes: a test case for predicting lifestyles and emergence of pathogens.</title>
        <authorList>
            <person name="Haridas S."/>
            <person name="Albert R."/>
            <person name="Binder M."/>
            <person name="Bloem J."/>
            <person name="Labutti K."/>
            <person name="Salamov A."/>
            <person name="Andreopoulos B."/>
            <person name="Baker S."/>
            <person name="Barry K."/>
            <person name="Bills G."/>
            <person name="Bluhm B."/>
            <person name="Cannon C."/>
            <person name="Castanera R."/>
            <person name="Culley D."/>
            <person name="Daum C."/>
            <person name="Ezra D."/>
            <person name="Gonzalez J."/>
            <person name="Henrissat B."/>
            <person name="Kuo A."/>
            <person name="Liang C."/>
            <person name="Lipzen A."/>
            <person name="Lutzoni F."/>
            <person name="Magnuson J."/>
            <person name="Mondo S."/>
            <person name="Nolan M."/>
            <person name="Ohm R."/>
            <person name="Pangilinan J."/>
            <person name="Park H.-J."/>
            <person name="Ramirez L."/>
            <person name="Alfaro M."/>
            <person name="Sun H."/>
            <person name="Tritt A."/>
            <person name="Yoshinaga Y."/>
            <person name="Zwiers L.-H."/>
            <person name="Turgeon B."/>
            <person name="Goodwin S."/>
            <person name="Spatafora J."/>
            <person name="Crous P."/>
            <person name="Grigoriev I."/>
        </authorList>
    </citation>
    <scope>NUCLEOTIDE SEQUENCE</scope>
    <source>
        <strain evidence="5">CBS 130266</strain>
    </source>
</reference>
<organism evidence="5 6">
    <name type="scientific">Tothia fuscella</name>
    <dbReference type="NCBI Taxonomy" id="1048955"/>
    <lineage>
        <taxon>Eukaryota</taxon>
        <taxon>Fungi</taxon>
        <taxon>Dikarya</taxon>
        <taxon>Ascomycota</taxon>
        <taxon>Pezizomycotina</taxon>
        <taxon>Dothideomycetes</taxon>
        <taxon>Pleosporomycetidae</taxon>
        <taxon>Venturiales</taxon>
        <taxon>Cylindrosympodiaceae</taxon>
        <taxon>Tothia</taxon>
    </lineage>
</organism>
<evidence type="ECO:0000259" key="4">
    <source>
        <dbReference type="PROSITE" id="PS51782"/>
    </source>
</evidence>
<name>A0A9P4P445_9PEZI</name>
<dbReference type="AlphaFoldDB" id="A0A9P4P445"/>
<dbReference type="Gene3D" id="3.10.350.10">
    <property type="entry name" value="LysM domain"/>
    <property type="match status" value="1"/>
</dbReference>
<gene>
    <name evidence="5" type="ORF">EJ08DRAFT_691389</name>
</gene>
<dbReference type="PANTHER" id="PTHR34997:SF1">
    <property type="entry name" value="PEPTIDOGLYCAN-BINDING LYSIN DOMAIN"/>
    <property type="match status" value="1"/>
</dbReference>
<protein>
    <recommendedName>
        <fullName evidence="4">LysM domain-containing protein</fullName>
    </recommendedName>
</protein>
<accession>A0A9P4P445</accession>
<evidence type="ECO:0000256" key="3">
    <source>
        <dbReference type="SAM" id="SignalP"/>
    </source>
</evidence>